<name>A0A3Q9GHF1_MORCA</name>
<evidence type="ECO:0000259" key="3">
    <source>
        <dbReference type="PROSITE" id="PS50853"/>
    </source>
</evidence>
<dbReference type="PANTHER" id="PTHR36251">
    <property type="entry name" value="FELS-1 PROPHAGE HOST SPECIFICITY PROTEIN-RELATED"/>
    <property type="match status" value="1"/>
</dbReference>
<feature type="region of interest" description="Disordered" evidence="2">
    <location>
        <begin position="1618"/>
        <end position="1653"/>
    </location>
</feature>
<dbReference type="Gene3D" id="2.60.40.10">
    <property type="entry name" value="Immunoglobulins"/>
    <property type="match status" value="1"/>
</dbReference>
<dbReference type="EMBL" id="CP034662">
    <property type="protein sequence ID" value="AZQ93101.1"/>
    <property type="molecule type" value="Genomic_DNA"/>
</dbReference>
<feature type="region of interest" description="Disordered" evidence="2">
    <location>
        <begin position="1"/>
        <end position="21"/>
    </location>
</feature>
<dbReference type="Pfam" id="PF13550">
    <property type="entry name" value="Phage-tail_3"/>
    <property type="match status" value="1"/>
</dbReference>
<dbReference type="InterPro" id="IPR003961">
    <property type="entry name" value="FN3_dom"/>
</dbReference>
<dbReference type="EMBL" id="CP034662">
    <property type="protein sequence ID" value="AZQ93221.1"/>
    <property type="molecule type" value="Genomic_DNA"/>
</dbReference>
<organism evidence="5 6">
    <name type="scientific">Moraxella catarrhalis</name>
    <name type="common">Branhamella catarrhalis</name>
    <dbReference type="NCBI Taxonomy" id="480"/>
    <lineage>
        <taxon>Bacteria</taxon>
        <taxon>Pseudomonadati</taxon>
        <taxon>Pseudomonadota</taxon>
        <taxon>Gammaproteobacteria</taxon>
        <taxon>Moraxellales</taxon>
        <taxon>Moraxellaceae</taxon>
        <taxon>Moraxella</taxon>
    </lineage>
</organism>
<keyword evidence="1" id="KW-0175">Coiled coil</keyword>
<dbReference type="Pfam" id="PF24801">
    <property type="entry name" value="FNIII-A_GpJ"/>
    <property type="match status" value="1"/>
</dbReference>
<feature type="compositionally biased region" description="Polar residues" evidence="2">
    <location>
        <begin position="11"/>
        <end position="21"/>
    </location>
</feature>
<sequence>MNIYGAKRQKQSSNKPYIQKDTASSTNSYQALYGLSEGEIYGLVDGGKSIRLDGTPIINDNGEPNFPDVSWDFRAGSIDQTHIKGFSSVENEQSVNVELRHDRPYTKAINNKQLSAVAIRLGFNSLREQKGNGDVVGYRIEYAIDVQTDGGAWEMVLNTAVDDKVSQGYQRSHRIDLPKAQQGWSVRVRRLTPNRDSEMVSDTMVVSAVTEIIDAKLRYPCTALLALKYDAQTFSNIAKVAVHVRGMLIQVPTNYDPTARTYDGLWDGTFKLAYTNNPAWVFYDICTAKRYGLGDRLAGKVDKWSLYRLAQYCDEMVDDGKGGKEPRFTVNVYLQKADDAYRVLQNLASVFRALSFWDGTSIVVDADTPKEPVYVFSNANVIGGEFSYTGTRARDRHTIVKCAYDDPDNNFETDYIYVQDEHAIAKYGINQLELNLFGCTSKGQAQRAGIWALKSEQLETETVSFSTGLDGFIPKVGEIIHVQDNSRAGRMQAGRIVATDGRQITLDRMAGKVGDTLMVGDNSAQIVQIDDTVITTDTAIGRAGQVFAISSSDVAPRAYRVMTISQNDDASFSFTALQYEIGKFTATNNIAAIPKKEVSVIKAHVLTPPNSVGITERTRTHQGQAITTLVISWEQVVGAVAYIVEYKKDSNAWQTHKVSSHSLEIDGVYAGAYQAKVRAIDAFDNESLATSSQLTQITGKQGKPPRPINLSVQGVLFGMNLGWNFAKGSGDTNFTEIEVSPDGRTHITTLGTFAYPTNKHEITGLQGNLTQFYRARIVDKLGNTSDWTDWVSGTTSADADKVLDILSGQISQSHLDQSLRTPIGKIGTIESNISGINSKIPSIESNIGVINSKIPNINKIPSIESAVNSVNGNLSTLNSQLATAQNELSTAKSTLQIAVGNITTERNRITAAIFDINALQADKNAKTQEIANLTQTAGSHTSSIRELGVATGDLSQKYSQIKTQADNTNSEITAIKQTQSGQATSVERLGARFDNLSAGGRNLIINSGVVVQNDSYPIRSYPLAPNHGLADGDDVVITIWGQLADSKTAFYAYNSGGWVKLGRFSKISDGVYVLKTPWAVSLGVNTASNTALNIYPFPQSQTGESRIDKIKLERGNIATDWTAAPEDLQEQLTAQLANKASTASVNTLNQTLANKERALTEQINTAKSELANKASSADLQSVQRTLTSKERSLSQRINTLQSDYNGNKASVQSSINTLTTTNQSLSERINTVESSVSGNTSSINTLNQSLTDKERALTRKQEQLTAQLANKASSADLQSVQQTLTTKEQALTEQINTAKSELGGRITQISDETRTLSDANRTIGERINRLDSEIYSPNLLQNGDTPKTASTWNIDFPITESLQAGRRVYISLSGASGLTSVAVYNSSPAGAAKVGDLTNDDGVWRGEFDWVSYGNNNVLQFYREPRSSTQTVTASLTTSNGSKIANLERTVTTNNQSLSERINTVESSVSGNTSSINTLNQSLTTTNRALTTKQEQLTAQLANKASTSSVNSLTESLANKEQALSRRIGTVESSVSGNTSSINTLNQSLTDKERALSRKQEQLTAQLANKASTSSVNSLTESLANKEQALSRRIGTVESSVSGNTSSINTLNQSLTDKERALSRKQEQLTAQLANKASTSSVNSLSDSLATKERALSRRIGTVESSVSGNTSSINTLNQSLTTKEQALTTKQEQLTAQLANKASTASVNTLNQTLANKERALTEQINRAKSEMGGRITQISDETRTLADANRTIGERINQLNSELAGADSISDNLLINSNRTLVTGAYLIATYRISKTLKNGDKVRLTVNAPRLGSNRTGFMAYNSNSSGDSKLADITQSQSNSYTAEFNWNVGTGGNNELWLYHNASNTRSISTITSVSLQKITTSSGLASIKSSVANLERTLTTTNQSLAERINTVQTTLNGQTASIQQHAQSLNGLSAQWTLKVQSGGVVSGIGLASNNGVSDFAVRADKFYVASPQGDKKPMFSVITRPTSINGTTVPAVVSLNGDLIGSGTISGDKIRANTQITAPNIRGGSISIGSNFSVDSQGNLNANSGVFRGQVFADKITGQIDVESLKSSAVALGYDMFISNSYHASSPSGFDKTFKASYPSHGSIIQSLGFNNENIGSAMYEMRVFCKRAITVKQKLHTVDDNLYCYVNGDSAFGYHSNYDYYDNEERVPTPFGRGRINTEISLSLRQGLNTIQFVLNNSGGGICQLIVLGDFIDNNIIKFA</sequence>
<accession>A0A3Q9GHF1</accession>
<protein>
    <submittedName>
        <fullName evidence="5">Phage tail family protein</fullName>
    </submittedName>
</protein>
<gene>
    <name evidence="4" type="ORF">EJK53_1543</name>
    <name evidence="5" type="ORF">EJK53_1594</name>
</gene>
<reference evidence="5 6" key="1">
    <citation type="submission" date="2018-12" db="EMBL/GenBank/DDBJ databases">
        <title>Persistence of Moraxella catarrhalis in Chronic Obstructive Pulmonary Disease and Regulation of the Hag/MID Adhesin.</title>
        <authorList>
            <person name="Murphy T."/>
            <person name="Zhao X."/>
            <person name="Vyas G."/>
            <person name="Aluvathingal J."/>
            <person name="Nadendla S."/>
            <person name="Tallon L."/>
            <person name="Tettelin H."/>
        </authorList>
    </citation>
    <scope>NUCLEOTIDE SEQUENCE [LARGE SCALE GENOMIC DNA]</scope>
    <source>
        <strain evidence="5 6">46P58B1</strain>
    </source>
</reference>
<dbReference type="InterPro" id="IPR013783">
    <property type="entry name" value="Ig-like_fold"/>
</dbReference>
<evidence type="ECO:0000256" key="2">
    <source>
        <dbReference type="SAM" id="MobiDB-lite"/>
    </source>
</evidence>
<dbReference type="InterPro" id="IPR032876">
    <property type="entry name" value="J_dom"/>
</dbReference>
<dbReference type="PANTHER" id="PTHR36251:SF2">
    <property type="entry name" value="GIFSY-2 PROPHAGE HOST SPECIFICITY PROTEIN J, PHAGE LAMBDA"/>
    <property type="match status" value="1"/>
</dbReference>
<proteinExistence type="predicted"/>
<feature type="coiled-coil region" evidence="1">
    <location>
        <begin position="867"/>
        <end position="936"/>
    </location>
</feature>
<dbReference type="Proteomes" id="UP000280228">
    <property type="component" value="Chromosome"/>
</dbReference>
<feature type="domain" description="Fibronectin type-III" evidence="3">
    <location>
        <begin position="704"/>
        <end position="798"/>
    </location>
</feature>
<dbReference type="InterPro" id="IPR055385">
    <property type="entry name" value="GpJ_HDII-ins2"/>
</dbReference>
<feature type="compositionally biased region" description="Polar residues" evidence="2">
    <location>
        <begin position="1628"/>
        <end position="1637"/>
    </location>
</feature>
<evidence type="ECO:0000313" key="5">
    <source>
        <dbReference type="EMBL" id="AZQ93221.1"/>
    </source>
</evidence>
<evidence type="ECO:0000313" key="6">
    <source>
        <dbReference type="Proteomes" id="UP000280228"/>
    </source>
</evidence>
<evidence type="ECO:0000313" key="4">
    <source>
        <dbReference type="EMBL" id="AZQ93101.1"/>
    </source>
</evidence>
<dbReference type="InterPro" id="IPR053171">
    <property type="entry name" value="Viral_Tip_Attach_Protein"/>
</dbReference>
<evidence type="ECO:0000256" key="1">
    <source>
        <dbReference type="SAM" id="Coils"/>
    </source>
</evidence>
<dbReference type="RefSeq" id="WP_228198324.1">
    <property type="nucleotide sequence ID" value="NZ_CP034662.1"/>
</dbReference>
<feature type="compositionally biased region" description="Low complexity" evidence="2">
    <location>
        <begin position="1638"/>
        <end position="1648"/>
    </location>
</feature>
<dbReference type="Gene3D" id="1.10.287.1490">
    <property type="match status" value="1"/>
</dbReference>
<feature type="compositionally biased region" description="Basic and acidic residues" evidence="2">
    <location>
        <begin position="1618"/>
        <end position="1627"/>
    </location>
</feature>
<dbReference type="PROSITE" id="PS50853">
    <property type="entry name" value="FN3"/>
    <property type="match status" value="1"/>
</dbReference>